<dbReference type="SUPFAM" id="SSF57863">
    <property type="entry name" value="ArfGap/RecO-like zinc finger"/>
    <property type="match status" value="1"/>
</dbReference>
<organism evidence="9 10">
    <name type="scientific">Candidatus Nitrospira nitrosa</name>
    <dbReference type="NCBI Taxonomy" id="1742972"/>
    <lineage>
        <taxon>Bacteria</taxon>
        <taxon>Pseudomonadati</taxon>
        <taxon>Nitrospirota</taxon>
        <taxon>Nitrospiria</taxon>
        <taxon>Nitrospirales</taxon>
        <taxon>Nitrospiraceae</taxon>
        <taxon>Nitrospira</taxon>
    </lineage>
</organism>
<gene>
    <name evidence="7 9" type="primary">recO</name>
    <name evidence="9" type="ORF">COMA1_20043</name>
</gene>
<keyword evidence="4 7" id="KW-0233">DNA recombination</keyword>
<dbReference type="OrthoDB" id="9797083at2"/>
<dbReference type="InterPro" id="IPR012340">
    <property type="entry name" value="NA-bd_OB-fold"/>
</dbReference>
<dbReference type="GO" id="GO:0006302">
    <property type="term" value="P:double-strand break repair"/>
    <property type="evidence" value="ECO:0007669"/>
    <property type="project" value="TreeGrafter"/>
</dbReference>
<evidence type="ECO:0000259" key="8">
    <source>
        <dbReference type="Pfam" id="PF11967"/>
    </source>
</evidence>
<keyword evidence="10" id="KW-1185">Reference proteome</keyword>
<name>A0A0S4LDK5_9BACT</name>
<dbReference type="RefSeq" id="WP_090747138.1">
    <property type="nucleotide sequence ID" value="NZ_CZQA01000008.1"/>
</dbReference>
<evidence type="ECO:0000313" key="10">
    <source>
        <dbReference type="Proteomes" id="UP000199032"/>
    </source>
</evidence>
<evidence type="ECO:0000256" key="7">
    <source>
        <dbReference type="HAMAP-Rule" id="MF_00201"/>
    </source>
</evidence>
<evidence type="ECO:0000256" key="1">
    <source>
        <dbReference type="ARBA" id="ARBA00007452"/>
    </source>
</evidence>
<dbReference type="SUPFAM" id="SSF50249">
    <property type="entry name" value="Nucleic acid-binding proteins"/>
    <property type="match status" value="1"/>
</dbReference>
<dbReference type="GO" id="GO:0043590">
    <property type="term" value="C:bacterial nucleoid"/>
    <property type="evidence" value="ECO:0007669"/>
    <property type="project" value="TreeGrafter"/>
</dbReference>
<evidence type="ECO:0000256" key="4">
    <source>
        <dbReference type="ARBA" id="ARBA00023172"/>
    </source>
</evidence>
<dbReference type="Gene3D" id="2.40.50.140">
    <property type="entry name" value="Nucleic acid-binding proteins"/>
    <property type="match status" value="1"/>
</dbReference>
<dbReference type="Pfam" id="PF02565">
    <property type="entry name" value="RecO_C"/>
    <property type="match status" value="1"/>
</dbReference>
<dbReference type="PANTHER" id="PTHR33991:SF1">
    <property type="entry name" value="DNA REPAIR PROTEIN RECO"/>
    <property type="match status" value="1"/>
</dbReference>
<dbReference type="InterPro" id="IPR042242">
    <property type="entry name" value="RecO_C"/>
</dbReference>
<dbReference type="Gene3D" id="6.20.220.20">
    <property type="entry name" value="Recombination protein O, zinc-binding domain"/>
    <property type="match status" value="1"/>
</dbReference>
<evidence type="ECO:0000256" key="6">
    <source>
        <dbReference type="ARBA" id="ARBA00033409"/>
    </source>
</evidence>
<sequence length="251" mass="27348">MPLVKATALVLRSRKWGDADRIVTFYAKEKGKIRGVARGARRPKSRFGAALEPFSLCRLNLFEKIGDSLYRISHVDLVRSSQKLRESLSLIDSAARMVNVVAAITPDGDPDPLLFDTLEQGLASLHESEDPTFTALLFQIRLLGVTGFRPQTDHCASCGKTHFVGEPHFSPVAGGLVCVPCVAHQRVRCVALSRGSLSFLQQAIRLDPILVTRLRASGQVRGEVEAAIEGYVTVVAGRRLPSANFLSITVS</sequence>
<comment type="function">
    <text evidence="7">Involved in DNA repair and RecF pathway recombination.</text>
</comment>
<dbReference type="NCBIfam" id="TIGR00613">
    <property type="entry name" value="reco"/>
    <property type="match status" value="1"/>
</dbReference>
<dbReference type="InterPro" id="IPR037278">
    <property type="entry name" value="ARFGAP/RecO"/>
</dbReference>
<comment type="similarity">
    <text evidence="1 7">Belongs to the RecO family.</text>
</comment>
<dbReference type="AlphaFoldDB" id="A0A0S4LDK5"/>
<evidence type="ECO:0000256" key="5">
    <source>
        <dbReference type="ARBA" id="ARBA00023204"/>
    </source>
</evidence>
<dbReference type="PANTHER" id="PTHR33991">
    <property type="entry name" value="DNA REPAIR PROTEIN RECO"/>
    <property type="match status" value="1"/>
</dbReference>
<feature type="domain" description="DNA replication/recombination mediator RecO N-terminal" evidence="8">
    <location>
        <begin position="1"/>
        <end position="80"/>
    </location>
</feature>
<proteinExistence type="inferred from homology"/>
<dbReference type="HAMAP" id="MF_00201">
    <property type="entry name" value="RecO"/>
    <property type="match status" value="1"/>
</dbReference>
<dbReference type="Proteomes" id="UP000199032">
    <property type="component" value="Unassembled WGS sequence"/>
</dbReference>
<dbReference type="GO" id="GO:0006310">
    <property type="term" value="P:DNA recombination"/>
    <property type="evidence" value="ECO:0007669"/>
    <property type="project" value="UniProtKB-UniRule"/>
</dbReference>
<dbReference type="InterPro" id="IPR003717">
    <property type="entry name" value="RecO"/>
</dbReference>
<dbReference type="EMBL" id="CZQA01000008">
    <property type="protein sequence ID" value="CUS34937.1"/>
    <property type="molecule type" value="Genomic_DNA"/>
</dbReference>
<keyword evidence="5 7" id="KW-0234">DNA repair</keyword>
<accession>A0A0S4LDK5</accession>
<evidence type="ECO:0000256" key="3">
    <source>
        <dbReference type="ARBA" id="ARBA00022763"/>
    </source>
</evidence>
<evidence type="ECO:0000256" key="2">
    <source>
        <dbReference type="ARBA" id="ARBA00021310"/>
    </source>
</evidence>
<dbReference type="Gene3D" id="1.20.1440.120">
    <property type="entry name" value="Recombination protein O, C-terminal domain"/>
    <property type="match status" value="1"/>
</dbReference>
<dbReference type="InterPro" id="IPR022572">
    <property type="entry name" value="DNA_rep/recomb_RecO_N"/>
</dbReference>
<protein>
    <recommendedName>
        <fullName evidence="2 7">DNA repair protein RecO</fullName>
    </recommendedName>
    <alternativeName>
        <fullName evidence="6 7">Recombination protein O</fullName>
    </alternativeName>
</protein>
<evidence type="ECO:0000313" key="9">
    <source>
        <dbReference type="EMBL" id="CUS34937.1"/>
    </source>
</evidence>
<dbReference type="Pfam" id="PF11967">
    <property type="entry name" value="RecO_N"/>
    <property type="match status" value="1"/>
</dbReference>
<keyword evidence="3 7" id="KW-0227">DNA damage</keyword>
<dbReference type="STRING" id="1742972.COMA1_20043"/>
<reference evidence="9 10" key="1">
    <citation type="submission" date="2015-10" db="EMBL/GenBank/DDBJ databases">
        <authorList>
            <person name="Gilbert D.G."/>
        </authorList>
    </citation>
    <scope>NUCLEOTIDE SEQUENCE [LARGE SCALE GENOMIC DNA]</scope>
    <source>
        <strain evidence="9">COMA1</strain>
    </source>
</reference>